<feature type="coiled-coil region" evidence="1">
    <location>
        <begin position="19"/>
        <end position="46"/>
    </location>
</feature>
<evidence type="ECO:0000313" key="2">
    <source>
        <dbReference type="EMBL" id="PCD78077.1"/>
    </source>
</evidence>
<gene>
    <name evidence="2" type="ORF">CLN94_01870</name>
</gene>
<dbReference type="RefSeq" id="WP_096430480.1">
    <property type="nucleotide sequence ID" value="NZ_NTJD01000001.1"/>
</dbReference>
<protein>
    <submittedName>
        <fullName evidence="2">SlyX protein</fullName>
    </submittedName>
</protein>
<dbReference type="EMBL" id="NTJD01000001">
    <property type="protein sequence ID" value="PCD78077.1"/>
    <property type="molecule type" value="Genomic_DNA"/>
</dbReference>
<sequence length="68" mass="7964">MSNDTIRLEEQLAHQEKTVQDLSDVVADQARRIQRLERQLLILMEREAEREFEAGGQVPLADQKPPHW</sequence>
<dbReference type="Proteomes" id="UP000243507">
    <property type="component" value="Unassembled WGS sequence"/>
</dbReference>
<keyword evidence="3" id="KW-1185">Reference proteome</keyword>
<dbReference type="Pfam" id="PF04102">
    <property type="entry name" value="SlyX"/>
    <property type="match status" value="1"/>
</dbReference>
<reference evidence="2 3" key="1">
    <citation type="submission" date="2017-09" db="EMBL/GenBank/DDBJ databases">
        <title>A multilocus sequence analysis scheme for characterization of bacteria in the genus Thioclava.</title>
        <authorList>
            <person name="Liu Y."/>
            <person name="Shao Z."/>
        </authorList>
    </citation>
    <scope>NUCLEOTIDE SEQUENCE [LARGE SCALE GENOMIC DNA]</scope>
    <source>
        <strain evidence="2 3">CAU 1312</strain>
    </source>
</reference>
<dbReference type="OrthoDB" id="285836at2"/>
<accession>A0A2A4CUB0</accession>
<name>A0A2A4CUB0_9RHOB</name>
<comment type="caution">
    <text evidence="2">The sequence shown here is derived from an EMBL/GenBank/DDBJ whole genome shotgun (WGS) entry which is preliminary data.</text>
</comment>
<dbReference type="InterPro" id="IPR007236">
    <property type="entry name" value="SlyX"/>
</dbReference>
<proteinExistence type="predicted"/>
<dbReference type="AlphaFoldDB" id="A0A2A4CUB0"/>
<evidence type="ECO:0000256" key="1">
    <source>
        <dbReference type="SAM" id="Coils"/>
    </source>
</evidence>
<evidence type="ECO:0000313" key="3">
    <source>
        <dbReference type="Proteomes" id="UP000243507"/>
    </source>
</evidence>
<organism evidence="2 3">
    <name type="scientific">Pseudothioclava arenosa</name>
    <dbReference type="NCBI Taxonomy" id="1795308"/>
    <lineage>
        <taxon>Bacteria</taxon>
        <taxon>Pseudomonadati</taxon>
        <taxon>Pseudomonadota</taxon>
        <taxon>Alphaproteobacteria</taxon>
        <taxon>Rhodobacterales</taxon>
        <taxon>Paracoccaceae</taxon>
        <taxon>Pseudothioclava</taxon>
    </lineage>
</organism>
<keyword evidence="1" id="KW-0175">Coiled coil</keyword>